<dbReference type="Proteomes" id="UP000617145">
    <property type="component" value="Unassembled WGS sequence"/>
</dbReference>
<dbReference type="EMBL" id="BMJV01000001">
    <property type="protein sequence ID" value="GGG62476.1"/>
    <property type="molecule type" value="Genomic_DNA"/>
</dbReference>
<dbReference type="RefSeq" id="WP_188788628.1">
    <property type="nucleotide sequence ID" value="NZ_BMJV01000001.1"/>
</dbReference>
<keyword evidence="3" id="KW-1185">Reference proteome</keyword>
<dbReference type="AlphaFoldDB" id="A0A8J2ZGU1"/>
<evidence type="ECO:0008006" key="4">
    <source>
        <dbReference type="Google" id="ProtNLM"/>
    </source>
</evidence>
<accession>A0A8J2ZGU1</accession>
<sequence length="259" mass="26899">MRPTAEADAQPYVRAAFSRRGPGRGVLAALLLAALPAGPLSADGLTEISFEAVETDPHRAVTFEEMPGPARADGQVEGDLRFDGVTIGKRLAGQDLAERVTPEGRFDVLNGAPEMPLAVRPGPSGANLALTWHTGFGSNALVPIGPLGGEDGGARAVGGLPEGMGDGAVVLLFDSGQWRLALRLYSDHVSPGRPRGGLHLCFWDGEGRMIASEDRAAQTGTISLGWQSNVPIRAVTITTTDPGGIALDDILHQTAPTTG</sequence>
<reference evidence="2" key="1">
    <citation type="journal article" date="2014" name="Int. J. Syst. Evol. Microbiol.">
        <title>Complete genome sequence of Corynebacterium casei LMG S-19264T (=DSM 44701T), isolated from a smear-ripened cheese.</title>
        <authorList>
            <consortium name="US DOE Joint Genome Institute (JGI-PGF)"/>
            <person name="Walter F."/>
            <person name="Albersmeier A."/>
            <person name="Kalinowski J."/>
            <person name="Ruckert C."/>
        </authorList>
    </citation>
    <scope>NUCLEOTIDE SEQUENCE</scope>
    <source>
        <strain evidence="2">CGMCC 1.15762</strain>
    </source>
</reference>
<evidence type="ECO:0000313" key="3">
    <source>
        <dbReference type="Proteomes" id="UP000617145"/>
    </source>
</evidence>
<feature type="chain" id="PRO_5035281176" description="Outer membrane lipoprotein-sorting protein" evidence="1">
    <location>
        <begin position="43"/>
        <end position="259"/>
    </location>
</feature>
<reference evidence="2" key="2">
    <citation type="submission" date="2020-09" db="EMBL/GenBank/DDBJ databases">
        <authorList>
            <person name="Sun Q."/>
            <person name="Zhou Y."/>
        </authorList>
    </citation>
    <scope>NUCLEOTIDE SEQUENCE</scope>
    <source>
        <strain evidence="2">CGMCC 1.15762</strain>
    </source>
</reference>
<evidence type="ECO:0000313" key="2">
    <source>
        <dbReference type="EMBL" id="GGG62476.1"/>
    </source>
</evidence>
<evidence type="ECO:0000256" key="1">
    <source>
        <dbReference type="SAM" id="SignalP"/>
    </source>
</evidence>
<protein>
    <recommendedName>
        <fullName evidence="4">Outer membrane lipoprotein-sorting protein</fullName>
    </recommendedName>
</protein>
<comment type="caution">
    <text evidence="2">The sequence shown here is derived from an EMBL/GenBank/DDBJ whole genome shotgun (WGS) entry which is preliminary data.</text>
</comment>
<organism evidence="2 3">
    <name type="scientific">Salipiger pallidus</name>
    <dbReference type="NCBI Taxonomy" id="1775170"/>
    <lineage>
        <taxon>Bacteria</taxon>
        <taxon>Pseudomonadati</taxon>
        <taxon>Pseudomonadota</taxon>
        <taxon>Alphaproteobacteria</taxon>
        <taxon>Rhodobacterales</taxon>
        <taxon>Roseobacteraceae</taxon>
        <taxon>Salipiger</taxon>
    </lineage>
</organism>
<name>A0A8J2ZGU1_9RHOB</name>
<feature type="signal peptide" evidence="1">
    <location>
        <begin position="1"/>
        <end position="42"/>
    </location>
</feature>
<proteinExistence type="predicted"/>
<gene>
    <name evidence="2" type="ORF">GCM10011415_05960</name>
</gene>
<keyword evidence="1" id="KW-0732">Signal</keyword>